<protein>
    <submittedName>
        <fullName evidence="1">Uncharacterized protein</fullName>
    </submittedName>
</protein>
<organism evidence="1 2">
    <name type="scientific">Phlebia brevispora</name>
    <dbReference type="NCBI Taxonomy" id="194682"/>
    <lineage>
        <taxon>Eukaryota</taxon>
        <taxon>Fungi</taxon>
        <taxon>Dikarya</taxon>
        <taxon>Basidiomycota</taxon>
        <taxon>Agaricomycotina</taxon>
        <taxon>Agaricomycetes</taxon>
        <taxon>Polyporales</taxon>
        <taxon>Meruliaceae</taxon>
        <taxon>Phlebia</taxon>
    </lineage>
</organism>
<name>A0ACC1S944_9APHY</name>
<evidence type="ECO:0000313" key="2">
    <source>
        <dbReference type="Proteomes" id="UP001148662"/>
    </source>
</evidence>
<sequence>MSCPLVVESAPSNTGSGPDSVPLPPPRSIPTPQVDGADRADRVVRYPPLPICTSIATPSLGPVIYTPCKTIILVDRRVPWNRALSVIAREVPLHCGVEYQANQGARARRAASATRLLESTFWTWRLYSALRRQASSSRKADGRLPDYRIDLSSVCISFQARPRLLFRRAPRDVNLSS</sequence>
<dbReference type="Proteomes" id="UP001148662">
    <property type="component" value="Unassembled WGS sequence"/>
</dbReference>
<gene>
    <name evidence="1" type="ORF">NM688_g7149</name>
</gene>
<reference evidence="1" key="1">
    <citation type="submission" date="2022-07" db="EMBL/GenBank/DDBJ databases">
        <title>Genome Sequence of Phlebia brevispora.</title>
        <authorList>
            <person name="Buettner E."/>
        </authorList>
    </citation>
    <scope>NUCLEOTIDE SEQUENCE</scope>
    <source>
        <strain evidence="1">MPL23</strain>
    </source>
</reference>
<comment type="caution">
    <text evidence="1">The sequence shown here is derived from an EMBL/GenBank/DDBJ whole genome shotgun (WGS) entry which is preliminary data.</text>
</comment>
<accession>A0ACC1S944</accession>
<proteinExistence type="predicted"/>
<dbReference type="EMBL" id="JANHOG010001611">
    <property type="protein sequence ID" value="KAJ3534360.1"/>
    <property type="molecule type" value="Genomic_DNA"/>
</dbReference>
<keyword evidence="2" id="KW-1185">Reference proteome</keyword>
<evidence type="ECO:0000313" key="1">
    <source>
        <dbReference type="EMBL" id="KAJ3534360.1"/>
    </source>
</evidence>